<dbReference type="PROSITE" id="PS50005">
    <property type="entry name" value="TPR"/>
    <property type="match status" value="1"/>
</dbReference>
<dbReference type="SMART" id="SM00028">
    <property type="entry name" value="TPR"/>
    <property type="match status" value="4"/>
</dbReference>
<proteinExistence type="predicted"/>
<protein>
    <recommendedName>
        <fullName evidence="4">Tetratricopeptide repeat protein</fullName>
    </recommendedName>
</protein>
<reference evidence="3" key="1">
    <citation type="journal article" date="2019" name="Int. J. Syst. Evol. Microbiol.">
        <title>The Global Catalogue of Microorganisms (GCM) 10K type strain sequencing project: providing services to taxonomists for standard genome sequencing and annotation.</title>
        <authorList>
            <consortium name="The Broad Institute Genomics Platform"/>
            <consortium name="The Broad Institute Genome Sequencing Center for Infectious Disease"/>
            <person name="Wu L."/>
            <person name="Ma J."/>
        </authorList>
    </citation>
    <scope>NUCLEOTIDE SEQUENCE [LARGE SCALE GENOMIC DNA]</scope>
    <source>
        <strain evidence="3">CGMCC 1.16306</strain>
    </source>
</reference>
<evidence type="ECO:0000313" key="2">
    <source>
        <dbReference type="EMBL" id="MFC4618569.1"/>
    </source>
</evidence>
<organism evidence="2 3">
    <name type="scientific">Camelliibacillus cellulosilyticus</name>
    <dbReference type="NCBI Taxonomy" id="2174486"/>
    <lineage>
        <taxon>Bacteria</taxon>
        <taxon>Bacillati</taxon>
        <taxon>Bacillota</taxon>
        <taxon>Bacilli</taxon>
        <taxon>Bacillales</taxon>
        <taxon>Sporolactobacillaceae</taxon>
        <taxon>Camelliibacillus</taxon>
    </lineage>
</organism>
<evidence type="ECO:0000256" key="1">
    <source>
        <dbReference type="PROSITE-ProRule" id="PRU00339"/>
    </source>
</evidence>
<gene>
    <name evidence="2" type="ORF">ACFO4N_07445</name>
</gene>
<evidence type="ECO:0000313" key="3">
    <source>
        <dbReference type="Proteomes" id="UP001596022"/>
    </source>
</evidence>
<dbReference type="InterPro" id="IPR019734">
    <property type="entry name" value="TPR_rpt"/>
</dbReference>
<evidence type="ECO:0008006" key="4">
    <source>
        <dbReference type="Google" id="ProtNLM"/>
    </source>
</evidence>
<keyword evidence="3" id="KW-1185">Reference proteome</keyword>
<dbReference type="RefSeq" id="WP_376845613.1">
    <property type="nucleotide sequence ID" value="NZ_JBHSFW010000002.1"/>
</dbReference>
<dbReference type="Pfam" id="PF18801">
    <property type="entry name" value="RapH_N"/>
    <property type="match status" value="1"/>
</dbReference>
<dbReference type="InterPro" id="IPR011990">
    <property type="entry name" value="TPR-like_helical_dom_sf"/>
</dbReference>
<feature type="repeat" description="TPR" evidence="1">
    <location>
        <begin position="204"/>
        <end position="237"/>
    </location>
</feature>
<comment type="caution">
    <text evidence="2">The sequence shown here is derived from an EMBL/GenBank/DDBJ whole genome shotgun (WGS) entry which is preliminary data.</text>
</comment>
<keyword evidence="1" id="KW-0802">TPR repeat</keyword>
<accession>A0ABV9GJU9</accession>
<dbReference type="Proteomes" id="UP001596022">
    <property type="component" value="Unassembled WGS sequence"/>
</dbReference>
<dbReference type="Gene3D" id="1.25.40.10">
    <property type="entry name" value="Tetratricopeptide repeat domain"/>
    <property type="match status" value="1"/>
</dbReference>
<name>A0ABV9GJU9_9BACL</name>
<dbReference type="Pfam" id="PF13181">
    <property type="entry name" value="TPR_8"/>
    <property type="match status" value="1"/>
</dbReference>
<dbReference type="EMBL" id="JBHSFW010000002">
    <property type="protein sequence ID" value="MFC4618569.1"/>
    <property type="molecule type" value="Genomic_DNA"/>
</dbReference>
<dbReference type="SUPFAM" id="SSF48452">
    <property type="entry name" value="TPR-like"/>
    <property type="match status" value="1"/>
</dbReference>
<sequence>MALNATSPIYVAGLLNNWYLHIENLDYDKSKELKRKVKNLLSKMDEDQTVLLYYSLLEYRHDQMFQEGLAARKKDELGDLLSYYYHFYNGMDAYARRHYDEAVKHYKKAEQRLASIPDNIEKAEFHYSVGRVFYHIRQNGISMSHAMKALNFFVQDPHYSNRVADCQLLLSLNFIQVREFPVAEDLLTAVIKQAREEQDNALLSIAYYNLGHLFMEWGKPKQAMKWLVQTLELETPDYKTLYLLAKASFQIDQPEAGRTWLQKGLNECAAIAHKEYWYRFKALQGVYGLISSEQFEKVMKDSIAFLEQENVWSYAEEHATLLANFYWKGERYKEACEYFHKADLARTNLKKRGL</sequence>